<protein>
    <submittedName>
        <fullName evidence="2">Uncharacterized protein</fullName>
    </submittedName>
</protein>
<keyword evidence="3" id="KW-1185">Reference proteome</keyword>
<feature type="region of interest" description="Disordered" evidence="1">
    <location>
        <begin position="322"/>
        <end position="355"/>
    </location>
</feature>
<evidence type="ECO:0000313" key="3">
    <source>
        <dbReference type="Proteomes" id="UP001163846"/>
    </source>
</evidence>
<dbReference type="Proteomes" id="UP001163846">
    <property type="component" value="Unassembled WGS sequence"/>
</dbReference>
<organism evidence="2 3">
    <name type="scientific">Lentinula raphanica</name>
    <dbReference type="NCBI Taxonomy" id="153919"/>
    <lineage>
        <taxon>Eukaryota</taxon>
        <taxon>Fungi</taxon>
        <taxon>Dikarya</taxon>
        <taxon>Basidiomycota</taxon>
        <taxon>Agaricomycotina</taxon>
        <taxon>Agaricomycetes</taxon>
        <taxon>Agaricomycetidae</taxon>
        <taxon>Agaricales</taxon>
        <taxon>Marasmiineae</taxon>
        <taxon>Omphalotaceae</taxon>
        <taxon>Lentinula</taxon>
    </lineage>
</organism>
<evidence type="ECO:0000313" key="2">
    <source>
        <dbReference type="EMBL" id="KAJ3831932.1"/>
    </source>
</evidence>
<sequence>MKSYNGRVGCIYSESNIFLTSPNSDVLPEPVWGIQDVRLRKQLHFGQHDPDFNPQFFSMSRAYLALIRIPDLNDYLNILWHLPSEVDFEPIDGFKLAAVPIGRFPKIQLDALEHALVTIYTRIDDAKFASSSSSSSVASTTSSLRSHPKIKEYQGRIRYLLSQLSTAAAPYSESLMIWCICQRNLLQMDAFITWMLFIEPSWGKSEAWKTHPLRPVIGTITDQPLIAEQCFRAGIPVWYGRKLPVPSDVKVIRWHSDDSPLPKLFDVITKVVSFEDENPPHPVVYSGSLHSCEHYQLMADYTGKLAFPPSVFDSTLVSPTTPITSPPLTSTAGPSAISRISSSIPTSDSRSTPCTSNSHFKCFVQFAYLFDIDSRPKKNRSQSGQSTPSRNKFEQIESSLLPPAISTWARASSNVGKDFNHEQPPREGVSRGYPLPDAVLLANLSEGTRQGFLSMYLKLRELLLYRLQKLGMTASFMSNEDWRKILGLEYLRSKEGTQAAKTRQTLVNMLQSLTSTKETQLPNPEIDLSNLKSIIPQWKGQQYPDKIPDPICTEILDEIIRISFKTELLAADRYLFDPRSNTEEPPEDGEVVDELGVTSHSQRFDKIVAIPGLVTGNMGFGSPNKENRQEATYNLYRIMRGWGFGYGVSSKLERVVEPLRPSCEPSVHEIDNAEYHVAYHYICVFSDYFKRAPTIPRRF</sequence>
<accession>A0AA38UAI5</accession>
<comment type="caution">
    <text evidence="2">The sequence shown here is derived from an EMBL/GenBank/DDBJ whole genome shotgun (WGS) entry which is preliminary data.</text>
</comment>
<evidence type="ECO:0000256" key="1">
    <source>
        <dbReference type="SAM" id="MobiDB-lite"/>
    </source>
</evidence>
<proteinExistence type="predicted"/>
<dbReference type="AlphaFoldDB" id="A0AA38UAI5"/>
<name>A0AA38UAI5_9AGAR</name>
<dbReference type="EMBL" id="MU807153">
    <property type="protein sequence ID" value="KAJ3831932.1"/>
    <property type="molecule type" value="Genomic_DNA"/>
</dbReference>
<feature type="compositionally biased region" description="Low complexity" evidence="1">
    <location>
        <begin position="322"/>
        <end position="353"/>
    </location>
</feature>
<gene>
    <name evidence="2" type="ORF">F5878DRAFT_667038</name>
</gene>
<reference evidence="2" key="1">
    <citation type="submission" date="2022-08" db="EMBL/GenBank/DDBJ databases">
        <authorList>
            <consortium name="DOE Joint Genome Institute"/>
            <person name="Min B."/>
            <person name="Riley R."/>
            <person name="Sierra-Patev S."/>
            <person name="Naranjo-Ortiz M."/>
            <person name="Looney B."/>
            <person name="Konkel Z."/>
            <person name="Slot J.C."/>
            <person name="Sakamoto Y."/>
            <person name="Steenwyk J.L."/>
            <person name="Rokas A."/>
            <person name="Carro J."/>
            <person name="Camarero S."/>
            <person name="Ferreira P."/>
            <person name="Molpeceres G."/>
            <person name="Ruiz-Duenas F.J."/>
            <person name="Serrano A."/>
            <person name="Henrissat B."/>
            <person name="Drula E."/>
            <person name="Hughes K.W."/>
            <person name="Mata J.L."/>
            <person name="Ishikawa N.K."/>
            <person name="Vargas-Isla R."/>
            <person name="Ushijima S."/>
            <person name="Smith C.A."/>
            <person name="Ahrendt S."/>
            <person name="Andreopoulos W."/>
            <person name="He G."/>
            <person name="Labutti K."/>
            <person name="Lipzen A."/>
            <person name="Ng V."/>
            <person name="Sandor L."/>
            <person name="Barry K."/>
            <person name="Martinez A.T."/>
            <person name="Xiao Y."/>
            <person name="Gibbons J.G."/>
            <person name="Terashima K."/>
            <person name="Hibbett D.S."/>
            <person name="Grigoriev I.V."/>
        </authorList>
    </citation>
    <scope>NUCLEOTIDE SEQUENCE</scope>
    <source>
        <strain evidence="2">TFB9207</strain>
    </source>
</reference>